<evidence type="ECO:0000313" key="2">
    <source>
        <dbReference type="Proteomes" id="UP001223586"/>
    </source>
</evidence>
<sequence>MKTLLILGVSIAFLACIFTAGHEDKPGDYR</sequence>
<evidence type="ECO:0008006" key="3">
    <source>
        <dbReference type="Google" id="ProtNLM"/>
    </source>
</evidence>
<proteinExistence type="predicted"/>
<organism evidence="1 2">
    <name type="scientific">Bacillus chungangensis</name>
    <dbReference type="NCBI Taxonomy" id="587633"/>
    <lineage>
        <taxon>Bacteria</taxon>
        <taxon>Bacillati</taxon>
        <taxon>Bacillota</taxon>
        <taxon>Bacilli</taxon>
        <taxon>Bacillales</taxon>
        <taxon>Bacillaceae</taxon>
        <taxon>Bacillus</taxon>
    </lineage>
</organism>
<dbReference type="EMBL" id="JAUSTT010000013">
    <property type="protein sequence ID" value="MDQ0176486.1"/>
    <property type="molecule type" value="Genomic_DNA"/>
</dbReference>
<keyword evidence="2" id="KW-1185">Reference proteome</keyword>
<reference evidence="1 2" key="1">
    <citation type="submission" date="2023-07" db="EMBL/GenBank/DDBJ databases">
        <title>Genomic Encyclopedia of Type Strains, Phase IV (KMG-IV): sequencing the most valuable type-strain genomes for metagenomic binning, comparative biology and taxonomic classification.</title>
        <authorList>
            <person name="Goeker M."/>
        </authorList>
    </citation>
    <scope>NUCLEOTIDE SEQUENCE [LARGE SCALE GENOMIC DNA]</scope>
    <source>
        <strain evidence="1 2">DSM 23837</strain>
    </source>
</reference>
<dbReference type="Proteomes" id="UP001223586">
    <property type="component" value="Unassembled WGS sequence"/>
</dbReference>
<comment type="caution">
    <text evidence="1">The sequence shown here is derived from an EMBL/GenBank/DDBJ whole genome shotgun (WGS) entry which is preliminary data.</text>
</comment>
<evidence type="ECO:0000313" key="1">
    <source>
        <dbReference type="EMBL" id="MDQ0176486.1"/>
    </source>
</evidence>
<protein>
    <recommendedName>
        <fullName evidence="3">Lipoprotein</fullName>
    </recommendedName>
</protein>
<accession>A0ABT9WT52</accession>
<dbReference type="PROSITE" id="PS51257">
    <property type="entry name" value="PROKAR_LIPOPROTEIN"/>
    <property type="match status" value="1"/>
</dbReference>
<name>A0ABT9WT52_9BACI</name>
<gene>
    <name evidence="1" type="ORF">J2S08_002330</name>
</gene>